<dbReference type="STRING" id="133385.A0A2T9YGM9"/>
<evidence type="ECO:0000313" key="1">
    <source>
        <dbReference type="EMBL" id="PVU91487.1"/>
    </source>
</evidence>
<accession>A0A2T9YGM9</accession>
<keyword evidence="2" id="KW-1185">Reference proteome</keyword>
<dbReference type="EMBL" id="MBFR01000198">
    <property type="protein sequence ID" value="PVU91487.1"/>
    <property type="molecule type" value="Genomic_DNA"/>
</dbReference>
<sequence length="122" mass="13569">MKLLTLYTITGTLFLQAFSFRMFSTFPGQKPLLKAVLDELCLPDIQCGAGYIGVDCLIKDTKIEGIISCHIKGKPGQSKRGINLMGDPENTGKYCVQSDYANYINTEYIQKCMNKCVDDALK</sequence>
<evidence type="ECO:0000313" key="2">
    <source>
        <dbReference type="Proteomes" id="UP000245383"/>
    </source>
</evidence>
<protein>
    <submittedName>
        <fullName evidence="1">Uncharacterized protein</fullName>
    </submittedName>
</protein>
<organism evidence="1 2">
    <name type="scientific">Smittium simulii</name>
    <dbReference type="NCBI Taxonomy" id="133385"/>
    <lineage>
        <taxon>Eukaryota</taxon>
        <taxon>Fungi</taxon>
        <taxon>Fungi incertae sedis</taxon>
        <taxon>Zoopagomycota</taxon>
        <taxon>Kickxellomycotina</taxon>
        <taxon>Harpellomycetes</taxon>
        <taxon>Harpellales</taxon>
        <taxon>Legeriomycetaceae</taxon>
        <taxon>Smittium</taxon>
    </lineage>
</organism>
<gene>
    <name evidence="1" type="ORF">BB561_004381</name>
</gene>
<name>A0A2T9YGM9_9FUNG</name>
<proteinExistence type="predicted"/>
<dbReference type="AlphaFoldDB" id="A0A2T9YGM9"/>
<comment type="caution">
    <text evidence="1">The sequence shown here is derived from an EMBL/GenBank/DDBJ whole genome shotgun (WGS) entry which is preliminary data.</text>
</comment>
<reference evidence="1 2" key="1">
    <citation type="journal article" date="2018" name="MBio">
        <title>Comparative Genomics Reveals the Core Gene Toolbox for the Fungus-Insect Symbiosis.</title>
        <authorList>
            <person name="Wang Y."/>
            <person name="Stata M."/>
            <person name="Wang W."/>
            <person name="Stajich J.E."/>
            <person name="White M.M."/>
            <person name="Moncalvo J.M."/>
        </authorList>
    </citation>
    <scope>NUCLEOTIDE SEQUENCE [LARGE SCALE GENOMIC DNA]</scope>
    <source>
        <strain evidence="1 2">SWE-8-4</strain>
    </source>
</reference>
<dbReference type="Proteomes" id="UP000245383">
    <property type="component" value="Unassembled WGS sequence"/>
</dbReference>